<gene>
    <name evidence="4" type="ORF">H9868_09240</name>
</gene>
<dbReference type="PANTHER" id="PTHR33495:SF2">
    <property type="entry name" value="ANTI-SIGMA FACTOR ANTAGONIST TM_1081-RELATED"/>
    <property type="match status" value="1"/>
</dbReference>
<reference evidence="4" key="2">
    <citation type="submission" date="2021-04" db="EMBL/GenBank/DDBJ databases">
        <authorList>
            <person name="Gilroy R."/>
        </authorList>
    </citation>
    <scope>NUCLEOTIDE SEQUENCE</scope>
    <source>
        <strain evidence="4">ChiGjej6B6-1540</strain>
    </source>
</reference>
<sequence>MAVTCTGGDRVLTASVSGEVDHHRARRIMEELEQAIDGMAPRQFTLDLSEVSFMDSSGIAVVLRAYRRVKELGGEMVVAHPPAQAAKVLKAAGIERLIRLTE</sequence>
<dbReference type="PROSITE" id="PS50801">
    <property type="entry name" value="STAS"/>
    <property type="match status" value="1"/>
</dbReference>
<reference evidence="4" key="1">
    <citation type="journal article" date="2021" name="PeerJ">
        <title>Extensive microbial diversity within the chicken gut microbiome revealed by metagenomics and culture.</title>
        <authorList>
            <person name="Gilroy R."/>
            <person name="Ravi A."/>
            <person name="Getino M."/>
            <person name="Pursley I."/>
            <person name="Horton D.L."/>
            <person name="Alikhan N.F."/>
            <person name="Baker D."/>
            <person name="Gharbi K."/>
            <person name="Hall N."/>
            <person name="Watson M."/>
            <person name="Adriaenssens E.M."/>
            <person name="Foster-Nyarko E."/>
            <person name="Jarju S."/>
            <person name="Secka A."/>
            <person name="Antonio M."/>
            <person name="Oren A."/>
            <person name="Chaudhuri R.R."/>
            <person name="La Ragione R."/>
            <person name="Hildebrand F."/>
            <person name="Pallen M.J."/>
        </authorList>
    </citation>
    <scope>NUCLEOTIDE SEQUENCE</scope>
    <source>
        <strain evidence="4">ChiGjej6B6-1540</strain>
    </source>
</reference>
<evidence type="ECO:0000259" key="3">
    <source>
        <dbReference type="PROSITE" id="PS50801"/>
    </source>
</evidence>
<dbReference type="InterPro" id="IPR003658">
    <property type="entry name" value="Anti-sigma_ant"/>
</dbReference>
<dbReference type="NCBIfam" id="TIGR00377">
    <property type="entry name" value="ant_ant_sig"/>
    <property type="match status" value="1"/>
</dbReference>
<feature type="domain" description="STAS" evidence="3">
    <location>
        <begin position="11"/>
        <end position="102"/>
    </location>
</feature>
<dbReference type="CDD" id="cd07043">
    <property type="entry name" value="STAS_anti-anti-sigma_factors"/>
    <property type="match status" value="1"/>
</dbReference>
<dbReference type="GO" id="GO:0043856">
    <property type="term" value="F:anti-sigma factor antagonist activity"/>
    <property type="evidence" value="ECO:0007669"/>
    <property type="project" value="InterPro"/>
</dbReference>
<dbReference type="Gene3D" id="3.30.750.24">
    <property type="entry name" value="STAS domain"/>
    <property type="match status" value="1"/>
</dbReference>
<dbReference type="Proteomes" id="UP000824192">
    <property type="component" value="Unassembled WGS sequence"/>
</dbReference>
<dbReference type="Pfam" id="PF01740">
    <property type="entry name" value="STAS"/>
    <property type="match status" value="1"/>
</dbReference>
<comment type="similarity">
    <text evidence="1 2">Belongs to the anti-sigma-factor antagonist family.</text>
</comment>
<comment type="caution">
    <text evidence="4">The sequence shown here is derived from an EMBL/GenBank/DDBJ whole genome shotgun (WGS) entry which is preliminary data.</text>
</comment>
<dbReference type="SUPFAM" id="SSF52091">
    <property type="entry name" value="SpoIIaa-like"/>
    <property type="match status" value="1"/>
</dbReference>
<name>A0A9D1RXV1_9FIRM</name>
<dbReference type="AlphaFoldDB" id="A0A9D1RXV1"/>
<accession>A0A9D1RXV1</accession>
<dbReference type="InterPro" id="IPR036513">
    <property type="entry name" value="STAS_dom_sf"/>
</dbReference>
<proteinExistence type="inferred from homology"/>
<evidence type="ECO:0000313" key="5">
    <source>
        <dbReference type="Proteomes" id="UP000824192"/>
    </source>
</evidence>
<organism evidence="4 5">
    <name type="scientific">Candidatus Flavonifractor merdipullorum</name>
    <dbReference type="NCBI Taxonomy" id="2838590"/>
    <lineage>
        <taxon>Bacteria</taxon>
        <taxon>Bacillati</taxon>
        <taxon>Bacillota</taxon>
        <taxon>Clostridia</taxon>
        <taxon>Eubacteriales</taxon>
        <taxon>Oscillospiraceae</taxon>
        <taxon>Flavonifractor</taxon>
    </lineage>
</organism>
<dbReference type="PANTHER" id="PTHR33495">
    <property type="entry name" value="ANTI-SIGMA FACTOR ANTAGONIST TM_1081-RELATED-RELATED"/>
    <property type="match status" value="1"/>
</dbReference>
<dbReference type="EMBL" id="DXGA01000199">
    <property type="protein sequence ID" value="HIW94702.1"/>
    <property type="molecule type" value="Genomic_DNA"/>
</dbReference>
<protein>
    <recommendedName>
        <fullName evidence="2">Anti-sigma factor antagonist</fullName>
    </recommendedName>
</protein>
<evidence type="ECO:0000313" key="4">
    <source>
        <dbReference type="EMBL" id="HIW94702.1"/>
    </source>
</evidence>
<evidence type="ECO:0000256" key="2">
    <source>
        <dbReference type="RuleBase" id="RU003749"/>
    </source>
</evidence>
<dbReference type="InterPro" id="IPR002645">
    <property type="entry name" value="STAS_dom"/>
</dbReference>
<evidence type="ECO:0000256" key="1">
    <source>
        <dbReference type="ARBA" id="ARBA00009013"/>
    </source>
</evidence>